<feature type="transmembrane region" description="Helical" evidence="1">
    <location>
        <begin position="43"/>
        <end position="68"/>
    </location>
</feature>
<keyword evidence="1" id="KW-0812">Transmembrane</keyword>
<proteinExistence type="predicted"/>
<evidence type="ECO:0000313" key="3">
    <source>
        <dbReference type="Proteomes" id="UP000518206"/>
    </source>
</evidence>
<reference evidence="2 3" key="2">
    <citation type="submission" date="2020-08" db="EMBL/GenBank/DDBJ databases">
        <authorList>
            <person name="Partida-Martinez L."/>
            <person name="Huntemann M."/>
            <person name="Clum A."/>
            <person name="Wang J."/>
            <person name="Palaniappan K."/>
            <person name="Ritter S."/>
            <person name="Chen I.-M."/>
            <person name="Stamatis D."/>
            <person name="Reddy T."/>
            <person name="O'Malley R."/>
            <person name="Daum C."/>
            <person name="Shapiro N."/>
            <person name="Ivanova N."/>
            <person name="Kyrpides N."/>
            <person name="Woyke T."/>
        </authorList>
    </citation>
    <scope>NUCLEOTIDE SEQUENCE [LARGE SCALE GENOMIC DNA]</scope>
    <source>
        <strain evidence="2 3">RAS26</strain>
    </source>
</reference>
<keyword evidence="1" id="KW-0472">Membrane</keyword>
<evidence type="ECO:0000256" key="1">
    <source>
        <dbReference type="SAM" id="Phobius"/>
    </source>
</evidence>
<dbReference type="EMBL" id="JACHVX010000005">
    <property type="protein sequence ID" value="MBB2924351.1"/>
    <property type="molecule type" value="Genomic_DNA"/>
</dbReference>
<organism evidence="2 3">
    <name type="scientific">Cellulomonas cellasea</name>
    <dbReference type="NCBI Taxonomy" id="43670"/>
    <lineage>
        <taxon>Bacteria</taxon>
        <taxon>Bacillati</taxon>
        <taxon>Actinomycetota</taxon>
        <taxon>Actinomycetes</taxon>
        <taxon>Micrococcales</taxon>
        <taxon>Cellulomonadaceae</taxon>
        <taxon>Cellulomonas</taxon>
    </lineage>
</organism>
<dbReference type="AlphaFoldDB" id="A0A7W4UHP5"/>
<gene>
    <name evidence="2" type="ORF">FHR80_003284</name>
</gene>
<dbReference type="RefSeq" id="WP_183297165.1">
    <property type="nucleotide sequence ID" value="NZ_JACHVX010000005.1"/>
</dbReference>
<protein>
    <submittedName>
        <fullName evidence="2">Mercuric ion transport protein</fullName>
    </submittedName>
</protein>
<evidence type="ECO:0000313" key="2">
    <source>
        <dbReference type="EMBL" id="MBB2924351.1"/>
    </source>
</evidence>
<name>A0A7W4UHP5_9CELL</name>
<dbReference type="Proteomes" id="UP000518206">
    <property type="component" value="Unassembled WGS sequence"/>
</dbReference>
<comment type="caution">
    <text evidence="2">The sequence shown here is derived from an EMBL/GenBank/DDBJ whole genome shotgun (WGS) entry which is preliminary data.</text>
</comment>
<keyword evidence="1" id="KW-1133">Transmembrane helix</keyword>
<feature type="transmembrane region" description="Helical" evidence="1">
    <location>
        <begin position="74"/>
        <end position="93"/>
    </location>
</feature>
<reference evidence="2 3" key="1">
    <citation type="submission" date="2020-08" db="EMBL/GenBank/DDBJ databases">
        <title>The Agave Microbiome: Exploring the role of microbial communities in plant adaptations to desert environments.</title>
        <authorList>
            <person name="Partida-Martinez L.P."/>
        </authorList>
    </citation>
    <scope>NUCLEOTIDE SEQUENCE [LARGE SCALE GENOMIC DNA]</scope>
    <source>
        <strain evidence="2 3">RAS26</strain>
    </source>
</reference>
<accession>A0A7W4UHP5</accession>
<sequence>MSTPPVQDVTITKAPAGLLTVDPDAGAPADGTPPKRSKVTAGLAVLACVACCTLPPALIAAGVITGAAGALAESVLFAVSGVLVVAAAGMWWLHRRRTATANACQSGCGCGGGC</sequence>